<dbReference type="PROSITE" id="PS50977">
    <property type="entry name" value="HTH_TETR_2"/>
    <property type="match status" value="1"/>
</dbReference>
<feature type="region of interest" description="Disordered" evidence="5">
    <location>
        <begin position="197"/>
        <end position="216"/>
    </location>
</feature>
<dbReference type="GO" id="GO:0003700">
    <property type="term" value="F:DNA-binding transcription factor activity"/>
    <property type="evidence" value="ECO:0007669"/>
    <property type="project" value="TreeGrafter"/>
</dbReference>
<dbReference type="GO" id="GO:0000976">
    <property type="term" value="F:transcription cis-regulatory region binding"/>
    <property type="evidence" value="ECO:0007669"/>
    <property type="project" value="TreeGrafter"/>
</dbReference>
<dbReference type="PANTHER" id="PTHR30055:SF234">
    <property type="entry name" value="HTH-TYPE TRANSCRIPTIONAL REGULATOR BETI"/>
    <property type="match status" value="1"/>
</dbReference>
<evidence type="ECO:0000256" key="2">
    <source>
        <dbReference type="ARBA" id="ARBA00023125"/>
    </source>
</evidence>
<dbReference type="SUPFAM" id="SSF46689">
    <property type="entry name" value="Homeodomain-like"/>
    <property type="match status" value="1"/>
</dbReference>
<dbReference type="EMBL" id="JACHWR010000001">
    <property type="protein sequence ID" value="MBB3041856.1"/>
    <property type="molecule type" value="Genomic_DNA"/>
</dbReference>
<evidence type="ECO:0000256" key="4">
    <source>
        <dbReference type="PROSITE-ProRule" id="PRU00335"/>
    </source>
</evidence>
<name>A0A7W4VU60_9ACTN</name>
<dbReference type="Gene3D" id="1.10.10.60">
    <property type="entry name" value="Homeodomain-like"/>
    <property type="match status" value="1"/>
</dbReference>
<dbReference type="InterPro" id="IPR050109">
    <property type="entry name" value="HTH-type_TetR-like_transc_reg"/>
</dbReference>
<dbReference type="Gene3D" id="1.10.357.10">
    <property type="entry name" value="Tetracycline Repressor, domain 2"/>
    <property type="match status" value="1"/>
</dbReference>
<feature type="domain" description="HTH tetR-type" evidence="6">
    <location>
        <begin position="5"/>
        <end position="65"/>
    </location>
</feature>
<evidence type="ECO:0000313" key="8">
    <source>
        <dbReference type="Proteomes" id="UP000589626"/>
    </source>
</evidence>
<dbReference type="InterPro" id="IPR001647">
    <property type="entry name" value="HTH_TetR"/>
</dbReference>
<accession>A0A7W4VU60</accession>
<comment type="caution">
    <text evidence="7">The sequence shown here is derived from an EMBL/GenBank/DDBJ whole genome shotgun (WGS) entry which is preliminary data.</text>
</comment>
<sequence length="216" mass="22317">MRKLPAKLASQLYDAAELIAERGLDGTKIDDIAEVTGIPKATIYYHLDGKNGVLEFLLGDLLDLIAGAVGVAVSGPEDARTRLEAAIVAQLGVMLEHPFLCRALVGDLGRATRLPELAVAIHSTFYEPIERLLAEGVADGSLRRVADPATVAMSVFGAITIAGLSVAVEGPCERPVEEATRLAAAIGELILSGLATHPAAPAAPDGPDGPDGPENG</sequence>
<dbReference type="PANTHER" id="PTHR30055">
    <property type="entry name" value="HTH-TYPE TRANSCRIPTIONAL REGULATOR RUTR"/>
    <property type="match status" value="1"/>
</dbReference>
<dbReference type="Proteomes" id="UP000589626">
    <property type="component" value="Unassembled WGS sequence"/>
</dbReference>
<gene>
    <name evidence="7" type="ORF">FHU40_001657</name>
</gene>
<dbReference type="PRINTS" id="PR00455">
    <property type="entry name" value="HTHTETR"/>
</dbReference>
<dbReference type="SUPFAM" id="SSF48498">
    <property type="entry name" value="Tetracyclin repressor-like, C-terminal domain"/>
    <property type="match status" value="1"/>
</dbReference>
<feature type="DNA-binding region" description="H-T-H motif" evidence="4">
    <location>
        <begin position="28"/>
        <end position="47"/>
    </location>
</feature>
<evidence type="ECO:0000313" key="7">
    <source>
        <dbReference type="EMBL" id="MBB3041856.1"/>
    </source>
</evidence>
<dbReference type="Pfam" id="PF00440">
    <property type="entry name" value="TetR_N"/>
    <property type="match status" value="1"/>
</dbReference>
<keyword evidence="2 4" id="KW-0238">DNA-binding</keyword>
<dbReference type="InterPro" id="IPR009057">
    <property type="entry name" value="Homeodomain-like_sf"/>
</dbReference>
<evidence type="ECO:0000256" key="3">
    <source>
        <dbReference type="ARBA" id="ARBA00023163"/>
    </source>
</evidence>
<organism evidence="7 8">
    <name type="scientific">Nocardioides soli</name>
    <dbReference type="NCBI Taxonomy" id="1036020"/>
    <lineage>
        <taxon>Bacteria</taxon>
        <taxon>Bacillati</taxon>
        <taxon>Actinomycetota</taxon>
        <taxon>Actinomycetes</taxon>
        <taxon>Propionibacteriales</taxon>
        <taxon>Nocardioidaceae</taxon>
        <taxon>Nocardioides</taxon>
    </lineage>
</organism>
<keyword evidence="3" id="KW-0804">Transcription</keyword>
<dbReference type="AlphaFoldDB" id="A0A7W4VU60"/>
<keyword evidence="1" id="KW-0805">Transcription regulation</keyword>
<dbReference type="RefSeq" id="WP_183591714.1">
    <property type="nucleotide sequence ID" value="NZ_JACHWR010000001.1"/>
</dbReference>
<dbReference type="InterPro" id="IPR036271">
    <property type="entry name" value="Tet_transcr_reg_TetR-rel_C_sf"/>
</dbReference>
<protein>
    <submittedName>
        <fullName evidence="7">AcrR family transcriptional regulator</fullName>
    </submittedName>
</protein>
<evidence type="ECO:0000256" key="5">
    <source>
        <dbReference type="SAM" id="MobiDB-lite"/>
    </source>
</evidence>
<reference evidence="7 8" key="1">
    <citation type="submission" date="2020-08" db="EMBL/GenBank/DDBJ databases">
        <title>Sequencing the genomes of 1000 actinobacteria strains.</title>
        <authorList>
            <person name="Klenk H.-P."/>
        </authorList>
    </citation>
    <scope>NUCLEOTIDE SEQUENCE [LARGE SCALE GENOMIC DNA]</scope>
    <source>
        <strain evidence="7 8">DSM 105498</strain>
    </source>
</reference>
<proteinExistence type="predicted"/>
<keyword evidence="8" id="KW-1185">Reference proteome</keyword>
<evidence type="ECO:0000256" key="1">
    <source>
        <dbReference type="ARBA" id="ARBA00023015"/>
    </source>
</evidence>
<evidence type="ECO:0000259" key="6">
    <source>
        <dbReference type="PROSITE" id="PS50977"/>
    </source>
</evidence>